<comment type="caution">
    <text evidence="6">The sequence shown here is derived from an EMBL/GenBank/DDBJ whole genome shotgun (WGS) entry which is preliminary data.</text>
</comment>
<dbReference type="PANTHER" id="PTHR42781:SF4">
    <property type="entry name" value="SPERMIDINE_PUTRESCINE IMPORT ATP-BINDING PROTEIN POTA"/>
    <property type="match status" value="1"/>
</dbReference>
<feature type="region of interest" description="Disordered" evidence="4">
    <location>
        <begin position="339"/>
        <end position="363"/>
    </location>
</feature>
<dbReference type="InterPro" id="IPR003439">
    <property type="entry name" value="ABC_transporter-like_ATP-bd"/>
</dbReference>
<dbReference type="InterPro" id="IPR027417">
    <property type="entry name" value="P-loop_NTPase"/>
</dbReference>
<sequence>MLERIASPAETTAGPATPRGHRLDIDGVRVRYGQSVAVDGVSLTVEPGEILALLGPSGCGKTTLLRTVAGFIRPDAGRVTVDGSPIDHLPPGKRGVGIVFQSYALFPHMTVAENVAYGLEARRMPKAEVVRRVEAALAAVRMEAFAERRPRALSGGQQQRVALARALAIEPAILLLDEPFAALDRALRLDLQLEIKRIQRRFGVTAVLVTHDQDEAMSMADRMAVMRGGRVEQVAAPAEVYDRPGTPFVAGFVGTTNALHGRVEAREGAGYRVRLDVGATVPVESPRGFAVGDRVVLCARPEHLALREAGDPDPAAWPARLRLSLPLGPSLVHDVEAGSTEMKLHESRRGAPPAPGPVRVALSPAARPTLFPAGDLA</sequence>
<keyword evidence="3 6" id="KW-0067">ATP-binding</keyword>
<evidence type="ECO:0000313" key="6">
    <source>
        <dbReference type="EMBL" id="MBP0491387.1"/>
    </source>
</evidence>
<keyword evidence="1" id="KW-0813">Transport</keyword>
<dbReference type="GO" id="GO:0005524">
    <property type="term" value="F:ATP binding"/>
    <property type="evidence" value="ECO:0007669"/>
    <property type="project" value="UniProtKB-KW"/>
</dbReference>
<proteinExistence type="predicted"/>
<dbReference type="InterPro" id="IPR003593">
    <property type="entry name" value="AAA+_ATPase"/>
</dbReference>
<evidence type="ECO:0000256" key="4">
    <source>
        <dbReference type="SAM" id="MobiDB-lite"/>
    </source>
</evidence>
<keyword evidence="7" id="KW-1185">Reference proteome</keyword>
<feature type="domain" description="ABC transporter" evidence="5">
    <location>
        <begin position="23"/>
        <end position="253"/>
    </location>
</feature>
<accession>A0A940MUB3</accession>
<gene>
    <name evidence="6" type="ORF">J5Y10_01195</name>
</gene>
<dbReference type="GO" id="GO:0016887">
    <property type="term" value="F:ATP hydrolysis activity"/>
    <property type="evidence" value="ECO:0007669"/>
    <property type="project" value="InterPro"/>
</dbReference>
<dbReference type="EMBL" id="JAGIZA010000001">
    <property type="protein sequence ID" value="MBP0491387.1"/>
    <property type="molecule type" value="Genomic_DNA"/>
</dbReference>
<dbReference type="RefSeq" id="WP_209369853.1">
    <property type="nucleotide sequence ID" value="NZ_JAGIZA010000001.1"/>
</dbReference>
<organism evidence="6 7">
    <name type="scientific">Roseomonas indoligenes</name>
    <dbReference type="NCBI Taxonomy" id="2820811"/>
    <lineage>
        <taxon>Bacteria</taxon>
        <taxon>Pseudomonadati</taxon>
        <taxon>Pseudomonadota</taxon>
        <taxon>Alphaproteobacteria</taxon>
        <taxon>Acetobacterales</taxon>
        <taxon>Roseomonadaceae</taxon>
        <taxon>Roseomonas</taxon>
    </lineage>
</organism>
<dbReference type="Gene3D" id="2.40.50.100">
    <property type="match status" value="1"/>
</dbReference>
<protein>
    <submittedName>
        <fullName evidence="6">ABC transporter ATP-binding protein</fullName>
    </submittedName>
</protein>
<dbReference type="InterPro" id="IPR050093">
    <property type="entry name" value="ABC_SmlMolc_Importer"/>
</dbReference>
<keyword evidence="2" id="KW-0547">Nucleotide-binding</keyword>
<evidence type="ECO:0000259" key="5">
    <source>
        <dbReference type="PROSITE" id="PS50893"/>
    </source>
</evidence>
<dbReference type="Pfam" id="PF00005">
    <property type="entry name" value="ABC_tran"/>
    <property type="match status" value="1"/>
</dbReference>
<dbReference type="SUPFAM" id="SSF52540">
    <property type="entry name" value="P-loop containing nucleoside triphosphate hydrolases"/>
    <property type="match status" value="1"/>
</dbReference>
<dbReference type="GO" id="GO:0005886">
    <property type="term" value="C:plasma membrane"/>
    <property type="evidence" value="ECO:0007669"/>
    <property type="project" value="UniProtKB-ARBA"/>
</dbReference>
<feature type="region of interest" description="Disordered" evidence="4">
    <location>
        <begin position="1"/>
        <end position="20"/>
    </location>
</feature>
<reference evidence="6" key="1">
    <citation type="submission" date="2021-03" db="EMBL/GenBank/DDBJ databases">
        <authorList>
            <person name="So Y."/>
        </authorList>
    </citation>
    <scope>NUCLEOTIDE SEQUENCE</scope>
    <source>
        <strain evidence="6">SG15</strain>
    </source>
</reference>
<dbReference type="InterPro" id="IPR008995">
    <property type="entry name" value="Mo/tungstate-bd_C_term_dom"/>
</dbReference>
<dbReference type="PROSITE" id="PS50893">
    <property type="entry name" value="ABC_TRANSPORTER_2"/>
    <property type="match status" value="1"/>
</dbReference>
<dbReference type="SUPFAM" id="SSF50331">
    <property type="entry name" value="MOP-like"/>
    <property type="match status" value="1"/>
</dbReference>
<evidence type="ECO:0000256" key="1">
    <source>
        <dbReference type="ARBA" id="ARBA00022448"/>
    </source>
</evidence>
<dbReference type="GO" id="GO:0015847">
    <property type="term" value="P:putrescine transport"/>
    <property type="evidence" value="ECO:0007669"/>
    <property type="project" value="UniProtKB-ARBA"/>
</dbReference>
<dbReference type="InterPro" id="IPR017871">
    <property type="entry name" value="ABC_transporter-like_CS"/>
</dbReference>
<dbReference type="Gene3D" id="3.40.50.300">
    <property type="entry name" value="P-loop containing nucleotide triphosphate hydrolases"/>
    <property type="match status" value="1"/>
</dbReference>
<dbReference type="PROSITE" id="PS00211">
    <property type="entry name" value="ABC_TRANSPORTER_1"/>
    <property type="match status" value="1"/>
</dbReference>
<dbReference type="FunFam" id="3.40.50.300:FF:000133">
    <property type="entry name" value="Spermidine/putrescine import ATP-binding protein PotA"/>
    <property type="match status" value="1"/>
</dbReference>
<dbReference type="PANTHER" id="PTHR42781">
    <property type="entry name" value="SPERMIDINE/PUTRESCINE IMPORT ATP-BINDING PROTEIN POTA"/>
    <property type="match status" value="1"/>
</dbReference>
<name>A0A940MUB3_9PROT</name>
<dbReference type="SMART" id="SM00382">
    <property type="entry name" value="AAA"/>
    <property type="match status" value="1"/>
</dbReference>
<dbReference type="Proteomes" id="UP000677537">
    <property type="component" value="Unassembled WGS sequence"/>
</dbReference>
<dbReference type="GO" id="GO:0032991">
    <property type="term" value="C:protein-containing complex"/>
    <property type="evidence" value="ECO:0007669"/>
    <property type="project" value="UniProtKB-ARBA"/>
</dbReference>
<evidence type="ECO:0000256" key="2">
    <source>
        <dbReference type="ARBA" id="ARBA00022741"/>
    </source>
</evidence>
<evidence type="ECO:0000313" key="7">
    <source>
        <dbReference type="Proteomes" id="UP000677537"/>
    </source>
</evidence>
<dbReference type="AlphaFoldDB" id="A0A940MUB3"/>
<evidence type="ECO:0000256" key="3">
    <source>
        <dbReference type="ARBA" id="ARBA00022840"/>
    </source>
</evidence>